<dbReference type="AlphaFoldDB" id="A0A1W1I546"/>
<dbReference type="Proteomes" id="UP000192042">
    <property type="component" value="Chromosome I"/>
</dbReference>
<dbReference type="Pfam" id="PF01048">
    <property type="entry name" value="PNP_UDP_1"/>
    <property type="match status" value="1"/>
</dbReference>
<organism evidence="2 3">
    <name type="scientific">Nitrospira japonica</name>
    <dbReference type="NCBI Taxonomy" id="1325564"/>
    <lineage>
        <taxon>Bacteria</taxon>
        <taxon>Pseudomonadati</taxon>
        <taxon>Nitrospirota</taxon>
        <taxon>Nitrospiria</taxon>
        <taxon>Nitrospirales</taxon>
        <taxon>Nitrospiraceae</taxon>
        <taxon>Nitrospira</taxon>
    </lineage>
</organism>
<dbReference type="EMBL" id="LT828648">
    <property type="protein sequence ID" value="SLM48009.1"/>
    <property type="molecule type" value="Genomic_DNA"/>
</dbReference>
<evidence type="ECO:0000259" key="1">
    <source>
        <dbReference type="Pfam" id="PF01048"/>
    </source>
</evidence>
<evidence type="ECO:0000313" key="3">
    <source>
        <dbReference type="Proteomes" id="UP000192042"/>
    </source>
</evidence>
<keyword evidence="2" id="KW-0326">Glycosidase</keyword>
<gene>
    <name evidence="2" type="ORF">NSJP_1837</name>
</gene>
<dbReference type="GO" id="GO:0008930">
    <property type="term" value="F:methylthioadenosine nucleosidase activity"/>
    <property type="evidence" value="ECO:0007669"/>
    <property type="project" value="TreeGrafter"/>
</dbReference>
<sequence>MKPVAIFAATRWELRALHRAFPTARAATLAGLRCFADDRAGQSYRLIQTGIGPEAAARVAKAVMDAQAMESIISAGFACALVPAQVGDVMIGSQSVFARSTGCWEIQGDVVACDDGLNEEMRTLARETGLPVRAGRFVSVATVVGRAEEKQRLARTADAVALDMESQALGAAARQRGVPFAIVRTVSDLLDEDLPLDFNQFLRPLGWPKGLGQVLAHPGSLAGLNRLRKQSSLAAERLTGLFTRYAAARLEGRGIGVSS</sequence>
<protein>
    <submittedName>
        <fullName evidence="2">Putative Adenosylhomocysteine nucleosidase</fullName>
        <ecNumber evidence="2">3.2.2.9</ecNumber>
    </submittedName>
</protein>
<keyword evidence="2" id="KW-0378">Hydrolase</keyword>
<name>A0A1W1I546_9BACT</name>
<dbReference type="GO" id="GO:0019284">
    <property type="term" value="P:L-methionine salvage from S-adenosylmethionine"/>
    <property type="evidence" value="ECO:0007669"/>
    <property type="project" value="TreeGrafter"/>
</dbReference>
<dbReference type="Gene3D" id="3.40.50.1580">
    <property type="entry name" value="Nucleoside phosphorylase domain"/>
    <property type="match status" value="1"/>
</dbReference>
<dbReference type="STRING" id="1325564.NSJP_1837"/>
<dbReference type="GO" id="GO:0009116">
    <property type="term" value="P:nucleoside metabolic process"/>
    <property type="evidence" value="ECO:0007669"/>
    <property type="project" value="InterPro"/>
</dbReference>
<dbReference type="GO" id="GO:0005829">
    <property type="term" value="C:cytosol"/>
    <property type="evidence" value="ECO:0007669"/>
    <property type="project" value="TreeGrafter"/>
</dbReference>
<dbReference type="PANTHER" id="PTHR46832">
    <property type="entry name" value="5'-METHYLTHIOADENOSINE/S-ADENOSYLHOMOCYSTEINE NUCLEOSIDASE"/>
    <property type="match status" value="1"/>
</dbReference>
<dbReference type="RefSeq" id="WP_172834235.1">
    <property type="nucleotide sequence ID" value="NZ_LT828648.1"/>
</dbReference>
<proteinExistence type="predicted"/>
<dbReference type="EC" id="3.2.2.9" evidence="2"/>
<keyword evidence="3" id="KW-1185">Reference proteome</keyword>
<dbReference type="GO" id="GO:0008782">
    <property type="term" value="F:adenosylhomocysteine nucleosidase activity"/>
    <property type="evidence" value="ECO:0007669"/>
    <property type="project" value="UniProtKB-EC"/>
</dbReference>
<accession>A0A1W1I546</accession>
<dbReference type="SUPFAM" id="SSF53167">
    <property type="entry name" value="Purine and uridine phosphorylases"/>
    <property type="match status" value="1"/>
</dbReference>
<evidence type="ECO:0000313" key="2">
    <source>
        <dbReference type="EMBL" id="SLM48009.1"/>
    </source>
</evidence>
<reference evidence="2 3" key="1">
    <citation type="submission" date="2017-03" db="EMBL/GenBank/DDBJ databases">
        <authorList>
            <person name="Afonso C.L."/>
            <person name="Miller P.J."/>
            <person name="Scott M.A."/>
            <person name="Spackman E."/>
            <person name="Goraichik I."/>
            <person name="Dimitrov K.M."/>
            <person name="Suarez D.L."/>
            <person name="Swayne D.E."/>
        </authorList>
    </citation>
    <scope>NUCLEOTIDE SEQUENCE [LARGE SCALE GENOMIC DNA]</scope>
    <source>
        <strain evidence="2">Genome sequencing of Nitrospira japonica strain NJ11</strain>
    </source>
</reference>
<dbReference type="InterPro" id="IPR035994">
    <property type="entry name" value="Nucleoside_phosphorylase_sf"/>
</dbReference>
<dbReference type="InterPro" id="IPR000845">
    <property type="entry name" value="Nucleoside_phosphorylase_d"/>
</dbReference>
<dbReference type="KEGG" id="nja:NSJP_1837"/>
<dbReference type="PANTHER" id="PTHR46832:SF1">
    <property type="entry name" value="5'-METHYLTHIOADENOSINE_S-ADENOSYLHOMOCYSTEINE NUCLEOSIDASE"/>
    <property type="match status" value="1"/>
</dbReference>
<feature type="domain" description="Nucleoside phosphorylase" evidence="1">
    <location>
        <begin position="4"/>
        <end position="193"/>
    </location>
</feature>